<dbReference type="AlphaFoldDB" id="A0A7J4XJM6"/>
<dbReference type="InterPro" id="IPR023198">
    <property type="entry name" value="PGP-like_dom2"/>
</dbReference>
<name>A0A7J4XJM6_9BACE</name>
<dbReference type="InterPro" id="IPR051806">
    <property type="entry name" value="HAD-like_SPP"/>
</dbReference>
<dbReference type="GeneID" id="93118476"/>
<dbReference type="SUPFAM" id="SSF56784">
    <property type="entry name" value="HAD-like"/>
    <property type="match status" value="1"/>
</dbReference>
<gene>
    <name evidence="1" type="ORF">F3F73_08805</name>
</gene>
<dbReference type="InterPro" id="IPR006439">
    <property type="entry name" value="HAD-SF_hydro_IA"/>
</dbReference>
<comment type="caution">
    <text evidence="1">The sequence shown here is derived from an EMBL/GenBank/DDBJ whole genome shotgun (WGS) entry which is preliminary data.</text>
</comment>
<dbReference type="Gene3D" id="1.10.150.240">
    <property type="entry name" value="Putative phosphatase, domain 2"/>
    <property type="match status" value="1"/>
</dbReference>
<reference evidence="1 2" key="1">
    <citation type="journal article" date="2019" name="Nat. Med.">
        <title>A library of human gut bacterial isolates paired with longitudinal multiomics data enables mechanistic microbiome research.</title>
        <authorList>
            <person name="Poyet M."/>
            <person name="Groussin M."/>
            <person name="Gibbons S.M."/>
            <person name="Avila-Pacheco J."/>
            <person name="Jiang X."/>
            <person name="Kearney S.M."/>
            <person name="Perrotta A.R."/>
            <person name="Berdy B."/>
            <person name="Zhao S."/>
            <person name="Lieberman T.D."/>
            <person name="Swanson P.K."/>
            <person name="Smith M."/>
            <person name="Roesemann S."/>
            <person name="Alexander J.E."/>
            <person name="Rich S.A."/>
            <person name="Livny J."/>
            <person name="Vlamakis H."/>
            <person name="Clish C."/>
            <person name="Bullock K."/>
            <person name="Deik A."/>
            <person name="Scott J."/>
            <person name="Pierce K.A."/>
            <person name="Xavier R.J."/>
            <person name="Alm E.J."/>
        </authorList>
    </citation>
    <scope>NUCLEOTIDE SEQUENCE [LARGE SCALE GENOMIC DNA]</scope>
    <source>
        <strain evidence="1 2">BIOML-A10</strain>
    </source>
</reference>
<dbReference type="EMBL" id="VWMK01000007">
    <property type="protein sequence ID" value="KAA3766254.1"/>
    <property type="molecule type" value="Genomic_DNA"/>
</dbReference>
<sequence length="230" mass="25499">MFQKEIHLKAVLFDMDGVLFNSMPYHAEAWHKVMLAHGLNLSREEAYLHEGRTGAGTINIVSQRQLGREATPEEIENIYHEKSEEFNKFPEPEPMPGAWELLQKIKNAGLTPMVVTGSGQRSLLDRLEHNFPGMFHRELMVTAFDVKHGKPNPEPYLMALEKGGFEANEAVVIENAPLGVQAGVAAGIFTIAVNTGPLNNKVLQDAGANALYPSMQALCEEWETFTNSLA</sequence>
<dbReference type="Proteomes" id="UP000422221">
    <property type="component" value="Unassembled WGS sequence"/>
</dbReference>
<dbReference type="GO" id="GO:0050308">
    <property type="term" value="F:sugar-phosphatase activity"/>
    <property type="evidence" value="ECO:0007669"/>
    <property type="project" value="TreeGrafter"/>
</dbReference>
<dbReference type="PANTHER" id="PTHR43481">
    <property type="entry name" value="FRUCTOSE-1-PHOSPHATE PHOSPHATASE"/>
    <property type="match status" value="1"/>
</dbReference>
<dbReference type="InterPro" id="IPR041492">
    <property type="entry name" value="HAD_2"/>
</dbReference>
<evidence type="ECO:0000313" key="2">
    <source>
        <dbReference type="Proteomes" id="UP000422221"/>
    </source>
</evidence>
<evidence type="ECO:0000313" key="1">
    <source>
        <dbReference type="EMBL" id="KAA3766254.1"/>
    </source>
</evidence>
<dbReference type="Pfam" id="PF13419">
    <property type="entry name" value="HAD_2"/>
    <property type="match status" value="1"/>
</dbReference>
<accession>A0A7J4XJM6</accession>
<dbReference type="InterPro" id="IPR023214">
    <property type="entry name" value="HAD_sf"/>
</dbReference>
<proteinExistence type="predicted"/>
<dbReference type="Gene3D" id="3.40.50.1000">
    <property type="entry name" value="HAD superfamily/HAD-like"/>
    <property type="match status" value="1"/>
</dbReference>
<dbReference type="CDD" id="cd07527">
    <property type="entry name" value="HAD_ScGPP-like"/>
    <property type="match status" value="1"/>
</dbReference>
<keyword evidence="1" id="KW-0378">Hydrolase</keyword>
<dbReference type="SFLD" id="SFLDG01129">
    <property type="entry name" value="C1.5:_HAD__Beta-PGM__Phosphata"/>
    <property type="match status" value="1"/>
</dbReference>
<dbReference type="SFLD" id="SFLDS00003">
    <property type="entry name" value="Haloacid_Dehalogenase"/>
    <property type="match status" value="1"/>
</dbReference>
<organism evidence="1 2">
    <name type="scientific">Bacteroides salyersiae</name>
    <dbReference type="NCBI Taxonomy" id="291644"/>
    <lineage>
        <taxon>Bacteria</taxon>
        <taxon>Pseudomonadati</taxon>
        <taxon>Bacteroidota</taxon>
        <taxon>Bacteroidia</taxon>
        <taxon>Bacteroidales</taxon>
        <taxon>Bacteroidaceae</taxon>
        <taxon>Bacteroides</taxon>
    </lineage>
</organism>
<dbReference type="PANTHER" id="PTHR43481:SF4">
    <property type="entry name" value="GLYCEROL-1-PHOSPHATE PHOSPHOHYDROLASE 1-RELATED"/>
    <property type="match status" value="1"/>
</dbReference>
<dbReference type="PRINTS" id="PR00413">
    <property type="entry name" value="HADHALOGNASE"/>
</dbReference>
<dbReference type="NCBIfam" id="TIGR01509">
    <property type="entry name" value="HAD-SF-IA-v3"/>
    <property type="match status" value="1"/>
</dbReference>
<protein>
    <submittedName>
        <fullName evidence="1">HAD family hydrolase</fullName>
    </submittedName>
</protein>
<dbReference type="InterPro" id="IPR036412">
    <property type="entry name" value="HAD-like_sf"/>
</dbReference>
<dbReference type="SFLD" id="SFLDG01135">
    <property type="entry name" value="C1.5.6:_HAD__Beta-PGM__Phospha"/>
    <property type="match status" value="1"/>
</dbReference>
<dbReference type="RefSeq" id="WP_005933492.1">
    <property type="nucleotide sequence ID" value="NZ_CABKSE010000003.1"/>
</dbReference>